<organism evidence="1 3">
    <name type="scientific">Aerococcus sanguinicola</name>
    <dbReference type="NCBI Taxonomy" id="119206"/>
    <lineage>
        <taxon>Bacteria</taxon>
        <taxon>Bacillati</taxon>
        <taxon>Bacillota</taxon>
        <taxon>Bacilli</taxon>
        <taxon>Lactobacillales</taxon>
        <taxon>Aerococcaceae</taxon>
        <taxon>Aerococcus</taxon>
    </lineage>
</organism>
<dbReference type="KEGG" id="asan:AWM72_01075"/>
<dbReference type="Gene3D" id="3.40.50.1000">
    <property type="entry name" value="HAD superfamily/HAD-like"/>
    <property type="match status" value="2"/>
</dbReference>
<dbReference type="GO" id="GO:0016791">
    <property type="term" value="F:phosphatase activity"/>
    <property type="evidence" value="ECO:0007669"/>
    <property type="project" value="TreeGrafter"/>
</dbReference>
<dbReference type="InterPro" id="IPR006357">
    <property type="entry name" value="HAD-SF_hydro_IIA"/>
</dbReference>
<dbReference type="Pfam" id="PF13344">
    <property type="entry name" value="Hydrolase_6"/>
    <property type="match status" value="1"/>
</dbReference>
<dbReference type="RefSeq" id="WP_067971865.1">
    <property type="nucleotide sequence ID" value="NZ_CAJHKM010000007.1"/>
</dbReference>
<accession>A0A0X8FA71</accession>
<dbReference type="InterPro" id="IPR006439">
    <property type="entry name" value="HAD-SF_hydro_IA"/>
</dbReference>
<evidence type="ECO:0000313" key="1">
    <source>
        <dbReference type="EMBL" id="AMB93433.1"/>
    </source>
</evidence>
<dbReference type="OrthoDB" id="9810449at2"/>
<reference evidence="2 4" key="3">
    <citation type="submission" date="2017-12" db="EMBL/GenBank/DDBJ databases">
        <title>Phylogenetic diversity of female urinary microbiome.</title>
        <authorList>
            <person name="Thomas-White K."/>
            <person name="Wolfe A.J."/>
        </authorList>
    </citation>
    <scope>NUCLEOTIDE SEQUENCE [LARGE SCALE GENOMIC DNA]</scope>
    <source>
        <strain evidence="2 4">UMB0139</strain>
    </source>
</reference>
<sequence>MKKKRAMFLDLDGTVYKGKSAIPGAREWIEQMRAAQEPFLFVTNNSMRSHQEAVQFLGDYHQIEAEPDQVYTSVDALSHLLGQEAIQPRQKAYVMGSDYLKATVAEEGYQIVSDPLAEPVNLLVMGLDQSVSYQELAQCAYAAQSGAKFYLTNPDIQFPSSHGFVPGAGALGELVAHVSRTEPIVCGKPSPNIILGALELLGLEADEVVMLGDNLTTDILAANRAGLSTILIETGVHQRADIEQLNIEPTWLVKDYQELMDLWPSI</sequence>
<dbReference type="Proteomes" id="UP000234239">
    <property type="component" value="Unassembled WGS sequence"/>
</dbReference>
<reference evidence="1 3" key="1">
    <citation type="journal article" date="2016" name="Genome Announc.">
        <title>Complete Genome Sequences of Aerococcus christensenii CCUG 28831T, Aerococcus sanguinicola CCUG 43001T, Aerococcus urinae CCUG 36881T, Aerococcus urinaeequi CCUG 28094T, Aerococcus urinaehominis CCUG 42038 BT, and Aerococcus viridans CCUG 4311T.</title>
        <authorList>
            <person name="Carkaci D."/>
            <person name="Dargis R."/>
            <person name="Nielsen X.C."/>
            <person name="Skovgaard O."/>
            <person name="Fuursted K."/>
            <person name="Christensen J.J."/>
        </authorList>
    </citation>
    <scope>NUCLEOTIDE SEQUENCE [LARGE SCALE GENOMIC DNA]</scope>
    <source>
        <strain evidence="1 3">CCUG43001</strain>
    </source>
</reference>
<dbReference type="InterPro" id="IPR023214">
    <property type="entry name" value="HAD_sf"/>
</dbReference>
<dbReference type="GO" id="GO:0005737">
    <property type="term" value="C:cytoplasm"/>
    <property type="evidence" value="ECO:0007669"/>
    <property type="project" value="TreeGrafter"/>
</dbReference>
<dbReference type="InterPro" id="IPR036412">
    <property type="entry name" value="HAD-like_sf"/>
</dbReference>
<dbReference type="PANTHER" id="PTHR19288:SF46">
    <property type="entry name" value="HALOACID DEHALOGENASE-LIKE HYDROLASE DOMAIN-CONTAINING PROTEIN 2"/>
    <property type="match status" value="1"/>
</dbReference>
<dbReference type="EMBL" id="CP014160">
    <property type="protein sequence ID" value="AMB93433.1"/>
    <property type="molecule type" value="Genomic_DNA"/>
</dbReference>
<evidence type="ECO:0000313" key="2">
    <source>
        <dbReference type="EMBL" id="PKZ20510.1"/>
    </source>
</evidence>
<name>A0A0X8FA71_9LACT</name>
<dbReference type="Pfam" id="PF13242">
    <property type="entry name" value="Hydrolase_like"/>
    <property type="match status" value="1"/>
</dbReference>
<dbReference type="AlphaFoldDB" id="A0A0X8FA71"/>
<dbReference type="NCBIfam" id="TIGR01460">
    <property type="entry name" value="HAD-SF-IIA"/>
    <property type="match status" value="1"/>
</dbReference>
<proteinExistence type="predicted"/>
<protein>
    <submittedName>
        <fullName evidence="2">Haloacid dehalogenase</fullName>
    </submittedName>
</protein>
<dbReference type="GeneID" id="92902664"/>
<reference evidence="3" key="2">
    <citation type="submission" date="2016-01" db="EMBL/GenBank/DDBJ databases">
        <title>Six Aerococcus type strain genome sequencing and assembly using PacBio and Illumina Hiseq.</title>
        <authorList>
            <person name="Carkaci D."/>
            <person name="Dargis R."/>
            <person name="Nielsen X.C."/>
            <person name="Skovgaard O."/>
            <person name="Fuursted K."/>
            <person name="Christensen J.J."/>
        </authorList>
    </citation>
    <scope>NUCLEOTIDE SEQUENCE [LARGE SCALE GENOMIC DNA]</scope>
    <source>
        <strain evidence="3">CCUG43001</strain>
    </source>
</reference>
<evidence type="ECO:0000313" key="3">
    <source>
        <dbReference type="Proteomes" id="UP000069912"/>
    </source>
</evidence>
<dbReference type="NCBIfam" id="TIGR01549">
    <property type="entry name" value="HAD-SF-IA-v1"/>
    <property type="match status" value="1"/>
</dbReference>
<gene>
    <name evidence="1" type="ORF">AWM72_01075</name>
    <name evidence="2" type="ORF">CYJ28_09855</name>
</gene>
<dbReference type="Proteomes" id="UP000069912">
    <property type="component" value="Chromosome"/>
</dbReference>
<dbReference type="EMBL" id="PKGY01000008">
    <property type="protein sequence ID" value="PKZ20510.1"/>
    <property type="molecule type" value="Genomic_DNA"/>
</dbReference>
<keyword evidence="3" id="KW-1185">Reference proteome</keyword>
<dbReference type="PANTHER" id="PTHR19288">
    <property type="entry name" value="4-NITROPHENYLPHOSPHATASE-RELATED"/>
    <property type="match status" value="1"/>
</dbReference>
<evidence type="ECO:0000313" key="4">
    <source>
        <dbReference type="Proteomes" id="UP000234239"/>
    </source>
</evidence>
<dbReference type="SUPFAM" id="SSF56784">
    <property type="entry name" value="HAD-like"/>
    <property type="match status" value="1"/>
</dbReference>